<dbReference type="InterPro" id="IPR000210">
    <property type="entry name" value="BTB/POZ_dom"/>
</dbReference>
<reference evidence="3 4" key="1">
    <citation type="submission" date="2016-07" db="EMBL/GenBank/DDBJ databases">
        <title>Pervasive Adenine N6-methylation of Active Genes in Fungi.</title>
        <authorList>
            <consortium name="DOE Joint Genome Institute"/>
            <person name="Mondo S.J."/>
            <person name="Dannebaum R.O."/>
            <person name="Kuo R.C."/>
            <person name="Labutti K."/>
            <person name="Haridas S."/>
            <person name="Kuo A."/>
            <person name="Salamov A."/>
            <person name="Ahrendt S.R."/>
            <person name="Lipzen A."/>
            <person name="Sullivan W."/>
            <person name="Andreopoulos W.B."/>
            <person name="Clum A."/>
            <person name="Lindquist E."/>
            <person name="Daum C."/>
            <person name="Ramamoorthy G.K."/>
            <person name="Gryganskyi A."/>
            <person name="Culley D."/>
            <person name="Magnuson J.K."/>
            <person name="James T.Y."/>
            <person name="O'Malley M.A."/>
            <person name="Stajich J.E."/>
            <person name="Spatafora J.W."/>
            <person name="Visel A."/>
            <person name="Grigoriev I.V."/>
        </authorList>
    </citation>
    <scope>NUCLEOTIDE SEQUENCE [LARGE SCALE GENOMIC DNA]</scope>
    <source>
        <strain evidence="3 4">CBS 931.73</strain>
    </source>
</reference>
<dbReference type="PROSITE" id="PS50097">
    <property type="entry name" value="BTB"/>
    <property type="match status" value="1"/>
</dbReference>
<dbReference type="SUPFAM" id="SSF48371">
    <property type="entry name" value="ARM repeat"/>
    <property type="match status" value="1"/>
</dbReference>
<evidence type="ECO:0000313" key="4">
    <source>
        <dbReference type="Proteomes" id="UP000193498"/>
    </source>
</evidence>
<dbReference type="GO" id="GO:0009653">
    <property type="term" value="P:anatomical structure morphogenesis"/>
    <property type="evidence" value="ECO:0007669"/>
    <property type="project" value="TreeGrafter"/>
</dbReference>
<protein>
    <recommendedName>
        <fullName evidence="2">BTB domain-containing protein</fullName>
    </recommendedName>
</protein>
<dbReference type="OrthoDB" id="5353557at2759"/>
<dbReference type="GO" id="GO:0005829">
    <property type="term" value="C:cytosol"/>
    <property type="evidence" value="ECO:0007669"/>
    <property type="project" value="TreeGrafter"/>
</dbReference>
<dbReference type="InterPro" id="IPR016024">
    <property type="entry name" value="ARM-type_fold"/>
</dbReference>
<dbReference type="InParanoid" id="A0A1Y1YC09"/>
<evidence type="ECO:0000259" key="2">
    <source>
        <dbReference type="PROSITE" id="PS50097"/>
    </source>
</evidence>
<dbReference type="PANTHER" id="PTHR23312">
    <property type="entry name" value="ARMC5 ARMADILLO REPEAT-CONTAINING -RELATED"/>
    <property type="match status" value="1"/>
</dbReference>
<dbReference type="SUPFAM" id="SSF54695">
    <property type="entry name" value="POZ domain"/>
    <property type="match status" value="1"/>
</dbReference>
<feature type="region of interest" description="Disordered" evidence="1">
    <location>
        <begin position="1"/>
        <end position="30"/>
    </location>
</feature>
<name>A0A1Y1YC09_9FUNG</name>
<dbReference type="InterPro" id="IPR011989">
    <property type="entry name" value="ARM-like"/>
</dbReference>
<dbReference type="AlphaFoldDB" id="A0A1Y1YC09"/>
<dbReference type="SMART" id="SM00225">
    <property type="entry name" value="BTB"/>
    <property type="match status" value="1"/>
</dbReference>
<organism evidence="3 4">
    <name type="scientific">Basidiobolus meristosporus CBS 931.73</name>
    <dbReference type="NCBI Taxonomy" id="1314790"/>
    <lineage>
        <taxon>Eukaryota</taxon>
        <taxon>Fungi</taxon>
        <taxon>Fungi incertae sedis</taxon>
        <taxon>Zoopagomycota</taxon>
        <taxon>Entomophthoromycotina</taxon>
        <taxon>Basidiobolomycetes</taxon>
        <taxon>Basidiobolales</taxon>
        <taxon>Basidiobolaceae</taxon>
        <taxon>Basidiobolus</taxon>
    </lineage>
</organism>
<dbReference type="CDD" id="cd18186">
    <property type="entry name" value="BTB_POZ_ZBTB_KLHL-like"/>
    <property type="match status" value="1"/>
</dbReference>
<dbReference type="Proteomes" id="UP000193498">
    <property type="component" value="Unassembled WGS sequence"/>
</dbReference>
<feature type="compositionally biased region" description="Polar residues" evidence="1">
    <location>
        <begin position="20"/>
        <end position="30"/>
    </location>
</feature>
<proteinExistence type="predicted"/>
<comment type="caution">
    <text evidence="3">The sequence shown here is derived from an EMBL/GenBank/DDBJ whole genome shotgun (WGS) entry which is preliminary data.</text>
</comment>
<feature type="domain" description="BTB" evidence="2">
    <location>
        <begin position="999"/>
        <end position="1060"/>
    </location>
</feature>
<evidence type="ECO:0000256" key="1">
    <source>
        <dbReference type="SAM" id="MobiDB-lite"/>
    </source>
</evidence>
<dbReference type="Gene3D" id="1.25.10.10">
    <property type="entry name" value="Leucine-rich Repeat Variant"/>
    <property type="match status" value="1"/>
</dbReference>
<dbReference type="PANTHER" id="PTHR23312:SF8">
    <property type="entry name" value="ARMADILLO REPEAT-CONTAINING PROTEIN 5"/>
    <property type="match status" value="1"/>
</dbReference>
<dbReference type="Pfam" id="PF00651">
    <property type="entry name" value="BTB"/>
    <property type="match status" value="1"/>
</dbReference>
<sequence>MDINNSGPPSKRLRLDGASSKDSTTSGQSGRTQKLNNLIIELSQPAVGSSHISAKLNDLEFQSLIYFLKLLKPRLRELRKISFSEGRVTEQSLLRALLIFQITLQTLTNKSNDVGLESEVIDVYIYELIQCTQVRRIEVRVYATKLLCNLLEGKLGKSFTMDETIQAFKKHEGIPGLLSLLSLAMRDIQNYALRGLSSHTRTFATRIVQAKGIYLLLAFVGQSMEQKQTVEEIKAEAGIIALATTLLANLFRLVESASQSVSTSDVESLMKIWCGVVSKVRGAPEAIADVFEKPFLDLTNILYCICRSIKTSRVIFVRNSGFELGIGLLKHFSKRISKLTIANKNGESKTIERSLERSLETSDYILRLLIIVSVDKHPACVETFGARHSILLQFLVGILSKITSYEPDPTNVDAVLAIQEFQENYELKDLDATHWIRHAATLKDLLTLLSSCMAQSKEAQKFALDTHIVYVLSTLLTTELDYDQQQKEEIFEKTLKMLLELFSEPEAIDHFGDNLRPVMEIAFKKLIATSLNTVENNSTRSASVISFRSLRFLSLACRNLRSRTILIDMDILATIKEHYIPELLSLEELNPPERAKLYTELLYLFSLDAPVRVKIREDYGILSSIIEILNKVRKLIEQKSATKLRIAGITGVGCLKIISNFFYDKYALSILSKCEPLSKLTITPADDLIFVETGKISIIPSLLHIIGHWTWSQEAADSLPTLQKSDSEEAADLTVSEESPVFSKADQILIESARLVDHLTKAPECRRYLASTPDAILDLSKTLVLSHPSSSFPHSIVAALKRIITQKDLLQQLTLNNIFTQVFQPFLKSAQLNPHNPHFTELKQSIYSVHQELRDLYRFSKHEENLVRFHEYAAVAVVYSTQPDSFTAVVISRAERFSNGDDLIDATSIFSVICKMAVFELEFEEEEDENMLTVLNGESVNRRRTGAQAIEYLAQTYGELHARQYEELLGQYQLDVESKSFKNLIAIDGDKSSATAVSDQVTFRLIHDNDAEFTVSRNLLSAVSPIFKVMLLGEYAESRQSVISLQETRSPEFALFLSIVERCQSTPEPELLELIPSSTAWVHILSLIDFADKYLLEYPKLVAEYWLLTQMATDYLPETANEIVRTYRFYAPKAIEQRERSAMLRGECIRRLAKRMTLTAFSAEFNDIIKDIDETAKLVEDIARLISDPKLANTLDYTD</sequence>
<accession>A0A1Y1YC09</accession>
<dbReference type="EMBL" id="MCFE01000172">
    <property type="protein sequence ID" value="ORX95560.1"/>
    <property type="molecule type" value="Genomic_DNA"/>
</dbReference>
<gene>
    <name evidence="3" type="ORF">K493DRAFT_372030</name>
</gene>
<dbReference type="Gene3D" id="3.30.710.10">
    <property type="entry name" value="Potassium Channel Kv1.1, Chain A"/>
    <property type="match status" value="1"/>
</dbReference>
<keyword evidence="4" id="KW-1185">Reference proteome</keyword>
<dbReference type="STRING" id="1314790.A0A1Y1YC09"/>
<dbReference type="InterPro" id="IPR011333">
    <property type="entry name" value="SKP1/BTB/POZ_sf"/>
</dbReference>
<evidence type="ECO:0000313" key="3">
    <source>
        <dbReference type="EMBL" id="ORX95560.1"/>
    </source>
</evidence>